<name>I5B6M6_9BACT</name>
<feature type="transmembrane region" description="Helical" evidence="1">
    <location>
        <begin position="6"/>
        <end position="23"/>
    </location>
</feature>
<reference evidence="2 3" key="2">
    <citation type="submission" date="2012-02" db="EMBL/GenBank/DDBJ databases">
        <title>Improved High-Quality Draft sequence of Desulfobacter postgatei 2ac9.</title>
        <authorList>
            <consortium name="US DOE Joint Genome Institute"/>
            <person name="Lucas S."/>
            <person name="Han J."/>
            <person name="Lapidus A."/>
            <person name="Cheng J.-F."/>
            <person name="Goodwin L."/>
            <person name="Pitluck S."/>
            <person name="Peters L."/>
            <person name="Ovchinnikova G."/>
            <person name="Held B."/>
            <person name="Detter J.C."/>
            <person name="Han C."/>
            <person name="Tapia R."/>
            <person name="Land M."/>
            <person name="Hauser L."/>
            <person name="Kyrpides N."/>
            <person name="Ivanova N."/>
            <person name="Pagani I."/>
            <person name="Orellana R."/>
            <person name="Lovley D."/>
            <person name="Woyke T."/>
        </authorList>
    </citation>
    <scope>NUCLEOTIDE SEQUENCE [LARGE SCALE GENOMIC DNA]</scope>
    <source>
        <strain evidence="2 3">2ac9</strain>
    </source>
</reference>
<keyword evidence="1" id="KW-0812">Transmembrane</keyword>
<protein>
    <recommendedName>
        <fullName evidence="4">PpiC domain-containing protein</fullName>
    </recommendedName>
</protein>
<dbReference type="EMBL" id="CM001488">
    <property type="protein sequence ID" value="EIM65139.1"/>
    <property type="molecule type" value="Genomic_DNA"/>
</dbReference>
<evidence type="ECO:0000313" key="3">
    <source>
        <dbReference type="Proteomes" id="UP000005778"/>
    </source>
</evidence>
<dbReference type="InterPro" id="IPR027304">
    <property type="entry name" value="Trigger_fact/SurA_dom_sf"/>
</dbReference>
<accession>I5B6M6</accession>
<dbReference type="RefSeq" id="WP_004075012.1">
    <property type="nucleotide sequence ID" value="NZ_CM001488.1"/>
</dbReference>
<dbReference type="HOGENOM" id="CLU_1145748_0_0_7"/>
<dbReference type="STRING" id="879212.DespoDRAFT_03370"/>
<dbReference type="AlphaFoldDB" id="I5B6M6"/>
<dbReference type="Gene3D" id="3.10.50.40">
    <property type="match status" value="1"/>
</dbReference>
<evidence type="ECO:0000256" key="1">
    <source>
        <dbReference type="SAM" id="Phobius"/>
    </source>
</evidence>
<organism evidence="2 3">
    <name type="scientific">Desulfobacter postgatei 2ac9</name>
    <dbReference type="NCBI Taxonomy" id="879212"/>
    <lineage>
        <taxon>Bacteria</taxon>
        <taxon>Pseudomonadati</taxon>
        <taxon>Thermodesulfobacteriota</taxon>
        <taxon>Desulfobacteria</taxon>
        <taxon>Desulfobacterales</taxon>
        <taxon>Desulfobacteraceae</taxon>
        <taxon>Desulfobacter</taxon>
    </lineage>
</organism>
<dbReference type="Proteomes" id="UP000005778">
    <property type="component" value="Chromosome"/>
</dbReference>
<dbReference type="Gene3D" id="1.10.4030.10">
    <property type="entry name" value="Porin chaperone SurA, peptide-binding domain"/>
    <property type="match status" value="1"/>
</dbReference>
<keyword evidence="3" id="KW-1185">Reference proteome</keyword>
<dbReference type="eggNOG" id="COG0760">
    <property type="taxonomic scope" value="Bacteria"/>
</dbReference>
<dbReference type="GO" id="GO:0003755">
    <property type="term" value="F:peptidyl-prolyl cis-trans isomerase activity"/>
    <property type="evidence" value="ECO:0007669"/>
    <property type="project" value="InterPro"/>
</dbReference>
<evidence type="ECO:0008006" key="4">
    <source>
        <dbReference type="Google" id="ProtNLM"/>
    </source>
</evidence>
<sequence length="242" mass="28019">MRYLYYIGGIIVLFSILAAYGVFKTKVEISKPAVVINDRIISESELETRIKLKPYYMNRNEYIDSLIDEQLLIQEALNKEIHKEESFRQSVQQYYEQSLIKILVDRKLSSLKTSVSDNEIQKYKILSASRLIISKFGYKSLNEAQNSVSQTPQKIDSDFVDLSDELKFTLLNLKKGEMSPPVESGMGVLSYRIDQIIPLEAPKTGDTDDEQIRNFIAGYKQEQLMADWIRELKANAEIWREK</sequence>
<dbReference type="SUPFAM" id="SSF109998">
    <property type="entry name" value="Triger factor/SurA peptide-binding domain-like"/>
    <property type="match status" value="1"/>
</dbReference>
<dbReference type="OrthoDB" id="5401840at2"/>
<reference evidence="2 3" key="1">
    <citation type="submission" date="2011-09" db="EMBL/GenBank/DDBJ databases">
        <authorList>
            <consortium name="US DOE Joint Genome Institute (JGI-PGF)"/>
            <person name="Lucas S."/>
            <person name="Han J."/>
            <person name="Lapidus A."/>
            <person name="Cheng J.-F."/>
            <person name="Goodwin L."/>
            <person name="Pitluck S."/>
            <person name="Peters L."/>
            <person name="Land M.L."/>
            <person name="Hauser L."/>
            <person name="Orellana R."/>
            <person name="Lovley D."/>
            <person name="Woyke T.J."/>
        </authorList>
    </citation>
    <scope>NUCLEOTIDE SEQUENCE [LARGE SCALE GENOMIC DNA]</scope>
    <source>
        <strain evidence="2 3">2ac9</strain>
    </source>
</reference>
<gene>
    <name evidence="2" type="ORF">DespoDRAFT_03370</name>
</gene>
<dbReference type="InterPro" id="IPR046357">
    <property type="entry name" value="PPIase_dom_sf"/>
</dbReference>
<keyword evidence="1" id="KW-0472">Membrane</keyword>
<evidence type="ECO:0000313" key="2">
    <source>
        <dbReference type="EMBL" id="EIM65139.1"/>
    </source>
</evidence>
<proteinExistence type="predicted"/>
<keyword evidence="1" id="KW-1133">Transmembrane helix</keyword>